<dbReference type="SUPFAM" id="SSF56784">
    <property type="entry name" value="HAD-like"/>
    <property type="match status" value="1"/>
</dbReference>
<evidence type="ECO:0000313" key="2">
    <source>
        <dbReference type="EMBL" id="MDL5159139.1"/>
    </source>
</evidence>
<dbReference type="Proteomes" id="UP001231924">
    <property type="component" value="Unassembled WGS sequence"/>
</dbReference>
<dbReference type="NCBIfam" id="TIGR01549">
    <property type="entry name" value="HAD-SF-IA-v1"/>
    <property type="match status" value="1"/>
</dbReference>
<dbReference type="PANTHER" id="PTHR43316:SF3">
    <property type="entry name" value="HALOACID DEHALOGENASE, TYPE II (AFU_ORTHOLOGUE AFUA_2G07750)-RELATED"/>
    <property type="match status" value="1"/>
</dbReference>
<dbReference type="RefSeq" id="WP_286055717.1">
    <property type="nucleotide sequence ID" value="NZ_JASVWF010000006.1"/>
</dbReference>
<dbReference type="InterPro" id="IPR051540">
    <property type="entry name" value="S-2-haloacid_dehalogenase"/>
</dbReference>
<dbReference type="PANTHER" id="PTHR43316">
    <property type="entry name" value="HYDROLASE, HALOACID DELAHOGENASE-RELATED"/>
    <property type="match status" value="1"/>
</dbReference>
<accession>A0ABT7MEQ4</accession>
<name>A0ABT7MEQ4_9PSEU</name>
<reference evidence="2 3" key="1">
    <citation type="submission" date="2023-06" db="EMBL/GenBank/DDBJ databases">
        <title>Actinomycetospora Odt1-22.</title>
        <authorList>
            <person name="Supong K."/>
        </authorList>
    </citation>
    <scope>NUCLEOTIDE SEQUENCE [LARGE SCALE GENOMIC DNA]</scope>
    <source>
        <strain evidence="2 3">Odt1-22</strain>
    </source>
</reference>
<dbReference type="InterPro" id="IPR006439">
    <property type="entry name" value="HAD-SF_hydro_IA"/>
</dbReference>
<gene>
    <name evidence="2" type="ORF">QRT03_24450</name>
</gene>
<keyword evidence="3" id="KW-1185">Reference proteome</keyword>
<comment type="caution">
    <text evidence="2">The sequence shown here is derived from an EMBL/GenBank/DDBJ whole genome shotgun (WGS) entry which is preliminary data.</text>
</comment>
<dbReference type="SFLD" id="SFLDS00003">
    <property type="entry name" value="Haloacid_Dehalogenase"/>
    <property type="match status" value="1"/>
</dbReference>
<evidence type="ECO:0000256" key="1">
    <source>
        <dbReference type="ARBA" id="ARBA00022801"/>
    </source>
</evidence>
<organism evidence="2 3">
    <name type="scientific">Actinomycetospora termitidis</name>
    <dbReference type="NCBI Taxonomy" id="3053470"/>
    <lineage>
        <taxon>Bacteria</taxon>
        <taxon>Bacillati</taxon>
        <taxon>Actinomycetota</taxon>
        <taxon>Actinomycetes</taxon>
        <taxon>Pseudonocardiales</taxon>
        <taxon>Pseudonocardiaceae</taxon>
        <taxon>Actinomycetospora</taxon>
    </lineage>
</organism>
<protein>
    <submittedName>
        <fullName evidence="2">HAD-IA family hydrolase</fullName>
    </submittedName>
</protein>
<dbReference type="Pfam" id="PF00702">
    <property type="entry name" value="Hydrolase"/>
    <property type="match status" value="1"/>
</dbReference>
<dbReference type="InterPro" id="IPR036412">
    <property type="entry name" value="HAD-like_sf"/>
</dbReference>
<proteinExistence type="predicted"/>
<dbReference type="GO" id="GO:0016787">
    <property type="term" value="F:hydrolase activity"/>
    <property type="evidence" value="ECO:0007669"/>
    <property type="project" value="UniProtKB-KW"/>
</dbReference>
<dbReference type="EMBL" id="JASVWF010000006">
    <property type="protein sequence ID" value="MDL5159139.1"/>
    <property type="molecule type" value="Genomic_DNA"/>
</dbReference>
<sequence>MTFDVVGTLIDFEAGILGCVRALAADGPTDQEILEAFAAAEHVAQRTTPELPFPAMLDPIGRRLADELHVPALDGALRRSIPDWPAFPDVADTLRRWRPHYRLVALTNADQAAVEAWGPALGHPFDDVVTVDQVGVNKPDPRMFRVALNRLADHGIEQDEVLHVAQSQYHDIAAAMELGLRTCWVERRRGQEGTGATPPAAVTRPDLHVGSLAELDALLDDGRAAG</sequence>
<evidence type="ECO:0000313" key="3">
    <source>
        <dbReference type="Proteomes" id="UP001231924"/>
    </source>
</evidence>
<dbReference type="Gene3D" id="1.10.150.750">
    <property type="match status" value="1"/>
</dbReference>
<keyword evidence="1 2" id="KW-0378">Hydrolase</keyword>
<dbReference type="InterPro" id="IPR023214">
    <property type="entry name" value="HAD_sf"/>
</dbReference>
<dbReference type="NCBIfam" id="TIGR01493">
    <property type="entry name" value="HAD-SF-IA-v2"/>
    <property type="match status" value="1"/>
</dbReference>
<dbReference type="SFLD" id="SFLDG01129">
    <property type="entry name" value="C1.5:_HAD__Beta-PGM__Phosphata"/>
    <property type="match status" value="1"/>
</dbReference>
<dbReference type="Gene3D" id="3.40.50.1000">
    <property type="entry name" value="HAD superfamily/HAD-like"/>
    <property type="match status" value="1"/>
</dbReference>